<dbReference type="AlphaFoldDB" id="A0A375Z4M7"/>
<evidence type="ECO:0000256" key="2">
    <source>
        <dbReference type="SAM" id="Phobius"/>
    </source>
</evidence>
<dbReference type="Pfam" id="PF10935">
    <property type="entry name" value="DUF2637"/>
    <property type="match status" value="1"/>
</dbReference>
<dbReference type="RefSeq" id="WP_181786886.1">
    <property type="nucleotide sequence ID" value="NZ_UEGW01000001.1"/>
</dbReference>
<feature type="transmembrane region" description="Helical" evidence="2">
    <location>
        <begin position="46"/>
        <end position="67"/>
    </location>
</feature>
<evidence type="ECO:0008006" key="5">
    <source>
        <dbReference type="Google" id="ProtNLM"/>
    </source>
</evidence>
<gene>
    <name evidence="3" type="ORF">MSP7336_04364</name>
</gene>
<sequence>MTTTETARPMHEVRSILWALLIAATVASVAANIAHAVIRYDFGVAAIGPVLFAMLAPVALLGLFHLMAAWTRAAGDRRAIFWFFLLAIVMLAGAAFRLSFAAIRDLAVDYGYGRADAALFPLILDGLIAVCTVGLVAATRPRRTTASEQLAVHRTAERPAEQVRDSAPQPPREVAPTAVQADPHPAVHRPAEPAGQPLTSEDVDTAPIAEQAEQRPDPQRDPRPVQPAEQVAPTLADTAEQADPQLPRFEVHRDGLAPAPRPAPAAPLDPEDIAVHRATAEHLVADGRTAATVEQVTRVLEMTAQGASQRMIASEVGISSTAVGRIQAAARELAEASA</sequence>
<keyword evidence="2" id="KW-0472">Membrane</keyword>
<name>A0A375Z4M7_MYCSH</name>
<dbReference type="Proteomes" id="UP000252015">
    <property type="component" value="Unassembled WGS sequence"/>
</dbReference>
<feature type="transmembrane region" description="Helical" evidence="2">
    <location>
        <begin position="79"/>
        <end position="98"/>
    </location>
</feature>
<feature type="region of interest" description="Disordered" evidence="1">
    <location>
        <begin position="146"/>
        <end position="201"/>
    </location>
</feature>
<organism evidence="3 4">
    <name type="scientific">Mycobacterium shimoidei</name>
    <dbReference type="NCBI Taxonomy" id="29313"/>
    <lineage>
        <taxon>Bacteria</taxon>
        <taxon>Bacillati</taxon>
        <taxon>Actinomycetota</taxon>
        <taxon>Actinomycetes</taxon>
        <taxon>Mycobacteriales</taxon>
        <taxon>Mycobacteriaceae</taxon>
        <taxon>Mycobacterium</taxon>
    </lineage>
</organism>
<dbReference type="EMBL" id="UEGW01000001">
    <property type="protein sequence ID" value="SRX96089.1"/>
    <property type="molecule type" value="Genomic_DNA"/>
</dbReference>
<evidence type="ECO:0000256" key="1">
    <source>
        <dbReference type="SAM" id="MobiDB-lite"/>
    </source>
</evidence>
<keyword evidence="4" id="KW-1185">Reference proteome</keyword>
<protein>
    <recommendedName>
        <fullName evidence="5">DUF2637 domain-containing protein</fullName>
    </recommendedName>
</protein>
<dbReference type="InterPro" id="IPR021235">
    <property type="entry name" value="DUF2637"/>
</dbReference>
<keyword evidence="2" id="KW-0812">Transmembrane</keyword>
<feature type="transmembrane region" description="Helical" evidence="2">
    <location>
        <begin position="118"/>
        <end position="138"/>
    </location>
</feature>
<accession>A0A375Z4M7</accession>
<reference evidence="3 4" key="1">
    <citation type="submission" date="2018-05" db="EMBL/GenBank/DDBJ databases">
        <authorList>
            <consortium name="IHU Genomes"/>
        </authorList>
    </citation>
    <scope>NUCLEOTIDE SEQUENCE [LARGE SCALE GENOMIC DNA]</scope>
    <source>
        <strain evidence="3 4">P7336</strain>
    </source>
</reference>
<keyword evidence="2" id="KW-1133">Transmembrane helix</keyword>
<evidence type="ECO:0000313" key="4">
    <source>
        <dbReference type="Proteomes" id="UP000252015"/>
    </source>
</evidence>
<proteinExistence type="predicted"/>
<feature type="compositionally biased region" description="Basic and acidic residues" evidence="1">
    <location>
        <begin position="154"/>
        <end position="164"/>
    </location>
</feature>
<evidence type="ECO:0000313" key="3">
    <source>
        <dbReference type="EMBL" id="SRX96089.1"/>
    </source>
</evidence>